<organism evidence="11 12">
    <name type="scientific">Lingula anatina</name>
    <name type="common">Brachiopod</name>
    <name type="synonym">Lingula unguis</name>
    <dbReference type="NCBI Taxonomy" id="7574"/>
    <lineage>
        <taxon>Eukaryota</taxon>
        <taxon>Metazoa</taxon>
        <taxon>Spiralia</taxon>
        <taxon>Lophotrochozoa</taxon>
        <taxon>Brachiopoda</taxon>
        <taxon>Linguliformea</taxon>
        <taxon>Lingulata</taxon>
        <taxon>Lingulida</taxon>
        <taxon>Linguloidea</taxon>
        <taxon>Lingulidae</taxon>
        <taxon>Lingula</taxon>
    </lineage>
</organism>
<dbReference type="InParanoid" id="A0A1S3IYS4"/>
<dbReference type="OrthoDB" id="191371at2759"/>
<name>A0A1S3IYS4_LINAN</name>
<dbReference type="GO" id="GO:0042759">
    <property type="term" value="P:long-chain fatty acid biosynthetic process"/>
    <property type="evidence" value="ECO:0007669"/>
    <property type="project" value="TreeGrafter"/>
</dbReference>
<keyword evidence="4 7" id="KW-0378">Hydrolase</keyword>
<dbReference type="EC" id="3.5.1.23" evidence="2 7"/>
<evidence type="ECO:0000256" key="5">
    <source>
        <dbReference type="PIRSR" id="PIRSR606823-1"/>
    </source>
</evidence>
<feature type="active site" description="Nucleophile" evidence="5">
    <location>
        <position position="280"/>
    </location>
</feature>
<dbReference type="GeneID" id="106168243"/>
<proteinExistence type="inferred from homology"/>
<dbReference type="PANTHER" id="PTHR12670:SF1">
    <property type="entry name" value="NEUTRAL CERAMIDASE"/>
    <property type="match status" value="1"/>
</dbReference>
<dbReference type="Gene3D" id="2.60.40.2300">
    <property type="entry name" value="Neutral/alkaline non-lysosomal ceramidase, C-terminal domain"/>
    <property type="match status" value="1"/>
</dbReference>
<evidence type="ECO:0000313" key="12">
    <source>
        <dbReference type="RefSeq" id="XP_013402699.1"/>
    </source>
</evidence>
<evidence type="ECO:0000259" key="10">
    <source>
        <dbReference type="Pfam" id="PF17048"/>
    </source>
</evidence>
<dbReference type="PROSITE" id="PS51257">
    <property type="entry name" value="PROKAR_LIPOPROTEIN"/>
    <property type="match status" value="1"/>
</dbReference>
<dbReference type="GO" id="GO:0016020">
    <property type="term" value="C:membrane"/>
    <property type="evidence" value="ECO:0007669"/>
    <property type="project" value="GOC"/>
</dbReference>
<dbReference type="GO" id="GO:0017040">
    <property type="term" value="F:N-acylsphingosine amidohydrolase activity"/>
    <property type="evidence" value="ECO:0007669"/>
    <property type="project" value="UniProtKB-UniRule"/>
</dbReference>
<evidence type="ECO:0000259" key="9">
    <source>
        <dbReference type="Pfam" id="PF04734"/>
    </source>
</evidence>
<evidence type="ECO:0000313" key="11">
    <source>
        <dbReference type="Proteomes" id="UP000085678"/>
    </source>
</evidence>
<keyword evidence="8" id="KW-1133">Transmembrane helix</keyword>
<feature type="domain" description="Neutral/alkaline non-lysosomal ceramidase N-terminal" evidence="9">
    <location>
        <begin position="28"/>
        <end position="533"/>
    </location>
</feature>
<keyword evidence="8" id="KW-0472">Membrane</keyword>
<keyword evidence="7" id="KW-0746">Sphingolipid metabolism</keyword>
<protein>
    <recommendedName>
        <fullName evidence="3 7">Neutral ceramidase</fullName>
        <ecNumber evidence="2 7">3.5.1.23</ecNumber>
    </recommendedName>
</protein>
<accession>A0A1S3IYS4</accession>
<dbReference type="RefSeq" id="XP_013402699.1">
    <property type="nucleotide sequence ID" value="XM_013547245.2"/>
</dbReference>
<sequence>MVDGRVSWKSSFAFLVCFVVGCHGVAHYYIGTGIADVTGPAAEVDMMGYANPAQTSHGIHLRQYSRAFIIADTAKKSRVVFVNVDACMISEILKIQVVQKLQTLYHGLYNDSNVCLSGIHTHSGPGGFHQYVLFDVTSLGFVKESLDSLVNGIVKSIQNAHNNMVAGNIYINTGELLDSNINRSPSAYLNNPAEEKARYKYNVDKNMTVLKFVDENAKPLGMISWFAVHCTSMNNTNGYISGDNKGYAAQLFEREMNPGSLPGEGKFVAAFAQSNEGDVSPNTKGPHCINTGKPCDILTSTCEGKNELCIASGPGRDMYESTKIIGGNQFKKAKELFHSASTLLTGPVDYRHQFVNMSIQIVQVNATHNATTCPPAMGYSFAAGTTDGPGMFDFTQGSTTSNPFWNVIRDFLSKPTPQQIKCQHPKPILLNTGEISFPYPWQPSVVPTQILRIGELMILAVPGEFSTMSGRRLRNAITEIAIQHGFPSNTTTVVAGLSNAYADYIATYEEYQIQRYEGASTIFGPHTLQAYIQKFKTLTVAMARGSPVPVGPSPPNFMKELFSFLPPVLFDHAPMGQNFGDVVKKPNPKYMPGGTVEVSFISANPRNNLMSGKSFLTVEMKQSDGSWKTMFTDADWETSYHWERTSTILGESISVITWNIPDQQMPGTYRIRHFGSSKSMIGGSITPFEGSTDIFQVAASPLSEKKGIQSYLKFLKHVKMQSELNENVA</sequence>
<evidence type="ECO:0000256" key="7">
    <source>
        <dbReference type="RuleBase" id="RU366019"/>
    </source>
</evidence>
<keyword evidence="6" id="KW-0479">Metal-binding</keyword>
<comment type="similarity">
    <text evidence="1 7">Belongs to the neutral ceramidase family.</text>
</comment>
<dbReference type="Pfam" id="PF04734">
    <property type="entry name" value="Ceramidase_alk"/>
    <property type="match status" value="1"/>
</dbReference>
<dbReference type="InterPro" id="IPR031331">
    <property type="entry name" value="NEUT/ALK_ceramidase_C"/>
</dbReference>
<dbReference type="Pfam" id="PF17048">
    <property type="entry name" value="Ceramidse_alk_C"/>
    <property type="match status" value="1"/>
</dbReference>
<feature type="binding site" evidence="6">
    <location>
        <position position="120"/>
    </location>
    <ligand>
        <name>Zn(2+)</name>
        <dbReference type="ChEBI" id="CHEBI:29105"/>
    </ligand>
</feature>
<feature type="binding site" evidence="6">
    <location>
        <position position="464"/>
    </location>
    <ligand>
        <name>Zn(2+)</name>
        <dbReference type="ChEBI" id="CHEBI:29105"/>
    </ligand>
</feature>
<evidence type="ECO:0000256" key="1">
    <source>
        <dbReference type="ARBA" id="ARBA00009835"/>
    </source>
</evidence>
<keyword evidence="6" id="KW-0862">Zinc</keyword>
<dbReference type="InterPro" id="IPR038445">
    <property type="entry name" value="NCDase_C_sf"/>
</dbReference>
<feature type="binding site" evidence="6">
    <location>
        <position position="504"/>
    </location>
    <ligand>
        <name>Zn(2+)</name>
        <dbReference type="ChEBI" id="CHEBI:29105"/>
    </ligand>
</feature>
<keyword evidence="8" id="KW-0812">Transmembrane</keyword>
<dbReference type="STRING" id="7574.A0A1S3IYS4"/>
<feature type="transmembrane region" description="Helical" evidence="8">
    <location>
        <begin position="12"/>
        <end position="30"/>
    </location>
</feature>
<dbReference type="GO" id="GO:0046872">
    <property type="term" value="F:metal ion binding"/>
    <property type="evidence" value="ECO:0007669"/>
    <property type="project" value="UniProtKB-KW"/>
</dbReference>
<gene>
    <name evidence="12" type="primary">LOC106168243</name>
</gene>
<keyword evidence="11" id="KW-1185">Reference proteome</keyword>
<dbReference type="InterPro" id="IPR031329">
    <property type="entry name" value="NEUT/ALK_ceramidase_N"/>
</dbReference>
<reference evidence="12" key="2">
    <citation type="submission" date="2025-08" db="UniProtKB">
        <authorList>
            <consortium name="RefSeq"/>
        </authorList>
    </citation>
    <scope>IDENTIFICATION</scope>
</reference>
<evidence type="ECO:0000256" key="8">
    <source>
        <dbReference type="SAM" id="Phobius"/>
    </source>
</evidence>
<comment type="cofactor">
    <cofactor evidence="6">
        <name>Zn(2+)</name>
        <dbReference type="ChEBI" id="CHEBI:29105"/>
    </cofactor>
    <text evidence="6">Binds 1 zinc ion per subunit.</text>
</comment>
<dbReference type="PANTHER" id="PTHR12670">
    <property type="entry name" value="CERAMIDASE"/>
    <property type="match status" value="1"/>
</dbReference>
<keyword evidence="7" id="KW-0443">Lipid metabolism</keyword>
<feature type="binding site" evidence="6">
    <location>
        <position position="229"/>
    </location>
    <ligand>
        <name>Zn(2+)</name>
        <dbReference type="ChEBI" id="CHEBI:29105"/>
    </ligand>
</feature>
<evidence type="ECO:0000256" key="3">
    <source>
        <dbReference type="ARBA" id="ARBA00019235"/>
    </source>
</evidence>
<dbReference type="AlphaFoldDB" id="A0A1S3IYS4"/>
<reference evidence="12" key="1">
    <citation type="journal article" date="2015" name="Nat. Commun.">
        <title>The Lingula genome provides insights into brachiopod evolution and the origin of phosphate biomineralization.</title>
        <authorList>
            <person name="Luo Y.J."/>
            <person name="Takeuchi T."/>
            <person name="Koyanagi R."/>
            <person name="Yamada L."/>
            <person name="Kanda M."/>
            <person name="Khalturina M."/>
            <person name="Fujie M."/>
            <person name="Yamasaki S.I."/>
            <person name="Endo K."/>
            <person name="Satoh N."/>
        </authorList>
    </citation>
    <scope>NUCLEOTIDE SEQUENCE</scope>
</reference>
<evidence type="ECO:0000256" key="6">
    <source>
        <dbReference type="PIRSR" id="PIRSR606823-2"/>
    </source>
</evidence>
<feature type="domain" description="Neutral/alkaline non-lysosomal ceramidase C-terminal" evidence="10">
    <location>
        <begin position="535"/>
        <end position="697"/>
    </location>
</feature>
<dbReference type="GO" id="GO:0046514">
    <property type="term" value="P:ceramide catabolic process"/>
    <property type="evidence" value="ECO:0007669"/>
    <property type="project" value="InterPro"/>
</dbReference>
<dbReference type="InterPro" id="IPR006823">
    <property type="entry name" value="Ceramidase_alk"/>
</dbReference>
<dbReference type="FunCoup" id="A0A1S3IYS4">
    <property type="interactions" value="241"/>
</dbReference>
<dbReference type="GO" id="GO:0005576">
    <property type="term" value="C:extracellular region"/>
    <property type="evidence" value="ECO:0007669"/>
    <property type="project" value="TreeGrafter"/>
</dbReference>
<comment type="catalytic activity">
    <reaction evidence="7">
        <text>an N-acylsphing-4-enine + H2O = sphing-4-enine + a fatty acid</text>
        <dbReference type="Rhea" id="RHEA:20856"/>
        <dbReference type="ChEBI" id="CHEBI:15377"/>
        <dbReference type="ChEBI" id="CHEBI:28868"/>
        <dbReference type="ChEBI" id="CHEBI:52639"/>
        <dbReference type="ChEBI" id="CHEBI:57756"/>
        <dbReference type="EC" id="3.5.1.23"/>
    </reaction>
</comment>
<evidence type="ECO:0000256" key="2">
    <source>
        <dbReference type="ARBA" id="ARBA00011891"/>
    </source>
</evidence>
<evidence type="ECO:0000256" key="4">
    <source>
        <dbReference type="ARBA" id="ARBA00022801"/>
    </source>
</evidence>
<dbReference type="Proteomes" id="UP000085678">
    <property type="component" value="Unplaced"/>
</dbReference>
<dbReference type="KEGG" id="lak:106168243"/>
<dbReference type="GO" id="GO:0046512">
    <property type="term" value="P:sphingosine biosynthetic process"/>
    <property type="evidence" value="ECO:0007669"/>
    <property type="project" value="TreeGrafter"/>
</dbReference>